<feature type="region of interest" description="Disordered" evidence="1">
    <location>
        <begin position="50"/>
        <end position="105"/>
    </location>
</feature>
<evidence type="ECO:0000313" key="2">
    <source>
        <dbReference type="EMBL" id="KAK4420088.1"/>
    </source>
</evidence>
<name>A0AAE1XZ21_9LAMI</name>
<evidence type="ECO:0000256" key="1">
    <source>
        <dbReference type="SAM" id="MobiDB-lite"/>
    </source>
</evidence>
<keyword evidence="3" id="KW-1185">Reference proteome</keyword>
<accession>A0AAE1XZ21</accession>
<comment type="caution">
    <text evidence="2">The sequence shown here is derived from an EMBL/GenBank/DDBJ whole genome shotgun (WGS) entry which is preliminary data.</text>
</comment>
<gene>
    <name evidence="2" type="ORF">Salat_2421700</name>
</gene>
<feature type="compositionally biased region" description="Basic and acidic residues" evidence="1">
    <location>
        <begin position="52"/>
        <end position="63"/>
    </location>
</feature>
<organism evidence="2 3">
    <name type="scientific">Sesamum alatum</name>
    <dbReference type="NCBI Taxonomy" id="300844"/>
    <lineage>
        <taxon>Eukaryota</taxon>
        <taxon>Viridiplantae</taxon>
        <taxon>Streptophyta</taxon>
        <taxon>Embryophyta</taxon>
        <taxon>Tracheophyta</taxon>
        <taxon>Spermatophyta</taxon>
        <taxon>Magnoliopsida</taxon>
        <taxon>eudicotyledons</taxon>
        <taxon>Gunneridae</taxon>
        <taxon>Pentapetalae</taxon>
        <taxon>asterids</taxon>
        <taxon>lamiids</taxon>
        <taxon>Lamiales</taxon>
        <taxon>Pedaliaceae</taxon>
        <taxon>Sesamum</taxon>
    </lineage>
</organism>
<protein>
    <submittedName>
        <fullName evidence="2">Uncharacterized protein</fullName>
    </submittedName>
</protein>
<dbReference type="AlphaFoldDB" id="A0AAE1XZ21"/>
<reference evidence="2" key="2">
    <citation type="journal article" date="2024" name="Plant">
        <title>Genomic evolution and insights into agronomic trait innovations of Sesamum species.</title>
        <authorList>
            <person name="Miao H."/>
            <person name="Wang L."/>
            <person name="Qu L."/>
            <person name="Liu H."/>
            <person name="Sun Y."/>
            <person name="Le M."/>
            <person name="Wang Q."/>
            <person name="Wei S."/>
            <person name="Zheng Y."/>
            <person name="Lin W."/>
            <person name="Duan Y."/>
            <person name="Cao H."/>
            <person name="Xiong S."/>
            <person name="Wang X."/>
            <person name="Wei L."/>
            <person name="Li C."/>
            <person name="Ma Q."/>
            <person name="Ju M."/>
            <person name="Zhao R."/>
            <person name="Li G."/>
            <person name="Mu C."/>
            <person name="Tian Q."/>
            <person name="Mei H."/>
            <person name="Zhang T."/>
            <person name="Gao T."/>
            <person name="Zhang H."/>
        </authorList>
    </citation>
    <scope>NUCLEOTIDE SEQUENCE</scope>
    <source>
        <strain evidence="2">3651</strain>
    </source>
</reference>
<proteinExistence type="predicted"/>
<reference evidence="2" key="1">
    <citation type="submission" date="2020-06" db="EMBL/GenBank/DDBJ databases">
        <authorList>
            <person name="Li T."/>
            <person name="Hu X."/>
            <person name="Zhang T."/>
            <person name="Song X."/>
            <person name="Zhang H."/>
            <person name="Dai N."/>
            <person name="Sheng W."/>
            <person name="Hou X."/>
            <person name="Wei L."/>
        </authorList>
    </citation>
    <scope>NUCLEOTIDE SEQUENCE</scope>
    <source>
        <strain evidence="2">3651</strain>
        <tissue evidence="2">Leaf</tissue>
    </source>
</reference>
<feature type="compositionally biased region" description="Basic and acidic residues" evidence="1">
    <location>
        <begin position="1"/>
        <end position="28"/>
    </location>
</feature>
<dbReference type="EMBL" id="JACGWO010000009">
    <property type="protein sequence ID" value="KAK4420088.1"/>
    <property type="molecule type" value="Genomic_DNA"/>
</dbReference>
<sequence length="105" mass="11258">MSAAAEGKDSGSGDYSKSKSRSEKKRLSEVGAPKICWDNGGTVVRCWRARKRPDVERAEKPKDGLNPGPVVNVDENEIKSDRIARQGAGSPTVQCVGRGFGGGRR</sequence>
<dbReference type="Proteomes" id="UP001293254">
    <property type="component" value="Unassembled WGS sequence"/>
</dbReference>
<feature type="region of interest" description="Disordered" evidence="1">
    <location>
        <begin position="1"/>
        <end position="30"/>
    </location>
</feature>
<evidence type="ECO:0000313" key="3">
    <source>
        <dbReference type="Proteomes" id="UP001293254"/>
    </source>
</evidence>